<organism evidence="1 2">
    <name type="scientific">Sphingobacterium multivorum</name>
    <dbReference type="NCBI Taxonomy" id="28454"/>
    <lineage>
        <taxon>Bacteria</taxon>
        <taxon>Pseudomonadati</taxon>
        <taxon>Bacteroidota</taxon>
        <taxon>Sphingobacteriia</taxon>
        <taxon>Sphingobacteriales</taxon>
        <taxon>Sphingobacteriaceae</taxon>
        <taxon>Sphingobacterium</taxon>
    </lineage>
</organism>
<dbReference type="GeneID" id="97181035"/>
<evidence type="ECO:0000313" key="1">
    <source>
        <dbReference type="EMBL" id="SPZ85653.1"/>
    </source>
</evidence>
<accession>A0A2X2J253</accession>
<dbReference type="Proteomes" id="UP000251241">
    <property type="component" value="Unassembled WGS sequence"/>
</dbReference>
<protein>
    <submittedName>
        <fullName evidence="1">Uncharacterized protein</fullName>
    </submittedName>
</protein>
<dbReference type="AlphaFoldDB" id="A0A2X2J253"/>
<reference evidence="1 2" key="1">
    <citation type="submission" date="2018-06" db="EMBL/GenBank/DDBJ databases">
        <authorList>
            <consortium name="Pathogen Informatics"/>
            <person name="Doyle S."/>
        </authorList>
    </citation>
    <scope>NUCLEOTIDE SEQUENCE [LARGE SCALE GENOMIC DNA]</scope>
    <source>
        <strain evidence="1 2">NCTC11343</strain>
    </source>
</reference>
<gene>
    <name evidence="1" type="ORF">NCTC11343_02215</name>
</gene>
<sequence>MKIVDITKDTLISAQKEGFTVLITKFNSDPLNPTWIVDKVEKDKIEASKKALSESYQLCYSLKEAILTVDNRPFIGKLQLSHS</sequence>
<dbReference type="RefSeq" id="WP_112374622.1">
    <property type="nucleotide sequence ID" value="NZ_CP069793.1"/>
</dbReference>
<proteinExistence type="predicted"/>
<evidence type="ECO:0000313" key="2">
    <source>
        <dbReference type="Proteomes" id="UP000251241"/>
    </source>
</evidence>
<dbReference type="EMBL" id="UAUU01000008">
    <property type="protein sequence ID" value="SPZ85653.1"/>
    <property type="molecule type" value="Genomic_DNA"/>
</dbReference>
<name>A0A2X2J253_SPHMU</name>